<evidence type="ECO:0000256" key="1">
    <source>
        <dbReference type="SAM" id="SignalP"/>
    </source>
</evidence>
<dbReference type="EMBL" id="WTYT01000004">
    <property type="protein sequence ID" value="MXO66229.1"/>
    <property type="molecule type" value="Genomic_DNA"/>
</dbReference>
<keyword evidence="1" id="KW-0732">Signal</keyword>
<accession>A0A6I4T6X2</accession>
<dbReference type="RefSeq" id="WP_160736657.1">
    <property type="nucleotide sequence ID" value="NZ_WTYT01000004.1"/>
</dbReference>
<dbReference type="Proteomes" id="UP000438476">
    <property type="component" value="Unassembled WGS sequence"/>
</dbReference>
<keyword evidence="3" id="KW-1185">Reference proteome</keyword>
<gene>
    <name evidence="2" type="ORF">GRI91_10720</name>
</gene>
<sequence>MATLTSFWFALTSFIWAAAPVAVAYSAMRIAGAQYAGSAPVALIRESKRSFERIKDGSIANTNSIYAVHFWNHRKYAVEFSTLTVRANIPIRGGSSQDDKLVSVNWLGSTYIACFDEIIEAGSDDSFLVSIKPENAGEQLKYVDLSLLYLDPRSGKHKRLWLQPLDSQRPPWIFHLNNQLRLSRVGWISQFFHRWGG</sequence>
<dbReference type="AlphaFoldDB" id="A0A6I4T6X2"/>
<feature type="signal peptide" evidence="1">
    <location>
        <begin position="1"/>
        <end position="17"/>
    </location>
</feature>
<proteinExistence type="predicted"/>
<comment type="caution">
    <text evidence="2">The sequence shown here is derived from an EMBL/GenBank/DDBJ whole genome shotgun (WGS) entry which is preliminary data.</text>
</comment>
<organism evidence="2 3">
    <name type="scientific">Altericroceibacterium endophyticum</name>
    <dbReference type="NCBI Taxonomy" id="1808508"/>
    <lineage>
        <taxon>Bacteria</taxon>
        <taxon>Pseudomonadati</taxon>
        <taxon>Pseudomonadota</taxon>
        <taxon>Alphaproteobacteria</taxon>
        <taxon>Sphingomonadales</taxon>
        <taxon>Erythrobacteraceae</taxon>
        <taxon>Altericroceibacterium</taxon>
    </lineage>
</organism>
<protein>
    <submittedName>
        <fullName evidence="2">Uncharacterized protein</fullName>
    </submittedName>
</protein>
<evidence type="ECO:0000313" key="2">
    <source>
        <dbReference type="EMBL" id="MXO66229.1"/>
    </source>
</evidence>
<reference evidence="2 3" key="1">
    <citation type="submission" date="2019-12" db="EMBL/GenBank/DDBJ databases">
        <title>Genomic-based taxomic classification of the family Erythrobacteraceae.</title>
        <authorList>
            <person name="Xu L."/>
        </authorList>
    </citation>
    <scope>NUCLEOTIDE SEQUENCE [LARGE SCALE GENOMIC DNA]</scope>
    <source>
        <strain evidence="2 3">LMG 29518</strain>
    </source>
</reference>
<name>A0A6I4T6X2_9SPHN</name>
<feature type="chain" id="PRO_5026082890" evidence="1">
    <location>
        <begin position="18"/>
        <end position="197"/>
    </location>
</feature>
<evidence type="ECO:0000313" key="3">
    <source>
        <dbReference type="Proteomes" id="UP000438476"/>
    </source>
</evidence>